<accession>C8VC20</accession>
<dbReference type="GO" id="GO:0005737">
    <property type="term" value="C:cytoplasm"/>
    <property type="evidence" value="ECO:0000318"/>
    <property type="project" value="GO_Central"/>
</dbReference>
<dbReference type="PANTHER" id="PTHR48070">
    <property type="entry name" value="ESTERASE OVCA2"/>
    <property type="match status" value="1"/>
</dbReference>
<dbReference type="GO" id="GO:0005634">
    <property type="term" value="C:nucleus"/>
    <property type="evidence" value="ECO:0000318"/>
    <property type="project" value="GO_Central"/>
</dbReference>
<dbReference type="OrthoDB" id="2094269at2759"/>
<dbReference type="InParanoid" id="C8VC20"/>
<dbReference type="InterPro" id="IPR005645">
    <property type="entry name" value="FSH-like_dom"/>
</dbReference>
<dbReference type="VEuPathDB" id="FungiDB:AN10993"/>
<dbReference type="Gene3D" id="3.40.50.1820">
    <property type="entry name" value="alpha/beta hydrolase"/>
    <property type="match status" value="1"/>
</dbReference>
<reference evidence="4" key="1">
    <citation type="journal article" date="2005" name="Nature">
        <title>Sequencing of Aspergillus nidulans and comparative analysis with A. fumigatus and A. oryzae.</title>
        <authorList>
            <person name="Galagan J.E."/>
            <person name="Calvo S.E."/>
            <person name="Cuomo C."/>
            <person name="Ma L.J."/>
            <person name="Wortman J.R."/>
            <person name="Batzoglou S."/>
            <person name="Lee S.I."/>
            <person name="Basturkmen M."/>
            <person name="Spevak C.C."/>
            <person name="Clutterbuck J."/>
            <person name="Kapitonov V."/>
            <person name="Jurka J."/>
            <person name="Scazzocchio C."/>
            <person name="Farman M."/>
            <person name="Butler J."/>
            <person name="Purcell S."/>
            <person name="Harris S."/>
            <person name="Braus G.H."/>
            <person name="Draht O."/>
            <person name="Busch S."/>
            <person name="D'Enfert C."/>
            <person name="Bouchier C."/>
            <person name="Goldman G.H."/>
            <person name="Bell-Pedersen D."/>
            <person name="Griffiths-Jones S."/>
            <person name="Doonan J.H."/>
            <person name="Yu J."/>
            <person name="Vienken K."/>
            <person name="Pain A."/>
            <person name="Freitag M."/>
            <person name="Selker E.U."/>
            <person name="Archer D.B."/>
            <person name="Penalva M.A."/>
            <person name="Oakley B.R."/>
            <person name="Momany M."/>
            <person name="Tanaka T."/>
            <person name="Kumagai T."/>
            <person name="Asai K."/>
            <person name="Machida M."/>
            <person name="Nierman W.C."/>
            <person name="Denning D.W."/>
            <person name="Caddick M."/>
            <person name="Hynes M."/>
            <person name="Paoletti M."/>
            <person name="Fischer R."/>
            <person name="Miller B."/>
            <person name="Dyer P."/>
            <person name="Sachs M.S."/>
            <person name="Osmani S.A."/>
            <person name="Birren B.W."/>
        </authorList>
    </citation>
    <scope>NUCLEOTIDE SEQUENCE [LARGE SCALE GENOMIC DNA]</scope>
    <source>
        <strain evidence="4">FGSC A4 / ATCC 38163 / CBS 112.46 / NRRL 194 / M139</strain>
    </source>
</reference>
<dbReference type="PANTHER" id="PTHR48070:SF7">
    <property type="entry name" value="SERINE HYDROLASE FSH DOMAIN-CONTAINING PROTEIN-RELATED"/>
    <property type="match status" value="1"/>
</dbReference>
<evidence type="ECO:0000256" key="1">
    <source>
        <dbReference type="ARBA" id="ARBA00022801"/>
    </source>
</evidence>
<dbReference type="KEGG" id="ani:ANIA_10993"/>
<dbReference type="SUPFAM" id="SSF53474">
    <property type="entry name" value="alpha/beta-Hydrolases"/>
    <property type="match status" value="1"/>
</dbReference>
<evidence type="ECO:0000313" key="4">
    <source>
        <dbReference type="Proteomes" id="UP000000560"/>
    </source>
</evidence>
<name>C8VC20_EMENI</name>
<reference evidence="4" key="2">
    <citation type="journal article" date="2009" name="Fungal Genet. Biol.">
        <title>The 2008 update of the Aspergillus nidulans genome annotation: a community effort.</title>
        <authorList>
            <person name="Wortman J.R."/>
            <person name="Gilsenan J.M."/>
            <person name="Joardar V."/>
            <person name="Deegan J."/>
            <person name="Clutterbuck J."/>
            <person name="Andersen M.R."/>
            <person name="Archer D."/>
            <person name="Bencina M."/>
            <person name="Braus G."/>
            <person name="Coutinho P."/>
            <person name="von Dohren H."/>
            <person name="Doonan J."/>
            <person name="Driessen A.J."/>
            <person name="Durek P."/>
            <person name="Espeso E."/>
            <person name="Fekete E."/>
            <person name="Flipphi M."/>
            <person name="Estrada C.G."/>
            <person name="Geysens S."/>
            <person name="Goldman G."/>
            <person name="de Groot P.W."/>
            <person name="Hansen K."/>
            <person name="Harris S.D."/>
            <person name="Heinekamp T."/>
            <person name="Helmstaedt K."/>
            <person name="Henrissat B."/>
            <person name="Hofmann G."/>
            <person name="Homan T."/>
            <person name="Horio T."/>
            <person name="Horiuchi H."/>
            <person name="James S."/>
            <person name="Jones M."/>
            <person name="Karaffa L."/>
            <person name="Karanyi Z."/>
            <person name="Kato M."/>
            <person name="Keller N."/>
            <person name="Kelly D.E."/>
            <person name="Kiel J.A."/>
            <person name="Kim J.M."/>
            <person name="van der Klei I.J."/>
            <person name="Klis F.M."/>
            <person name="Kovalchuk A."/>
            <person name="Krasevec N."/>
            <person name="Kubicek C.P."/>
            <person name="Liu B."/>
            <person name="Maccabe A."/>
            <person name="Meyer V."/>
            <person name="Mirabito P."/>
            <person name="Miskei M."/>
            <person name="Mos M."/>
            <person name="Mullins J."/>
            <person name="Nelson D.R."/>
            <person name="Nielsen J."/>
            <person name="Oakley B.R."/>
            <person name="Osmani S.A."/>
            <person name="Pakula T."/>
            <person name="Paszewski A."/>
            <person name="Paulsen I."/>
            <person name="Pilsyk S."/>
            <person name="Pocsi I."/>
            <person name="Punt P.J."/>
            <person name="Ram A.F."/>
            <person name="Ren Q."/>
            <person name="Robellet X."/>
            <person name="Robson G."/>
            <person name="Seiboth B."/>
            <person name="van Solingen P."/>
            <person name="Specht T."/>
            <person name="Sun J."/>
            <person name="Taheri-Talesh N."/>
            <person name="Takeshita N."/>
            <person name="Ussery D."/>
            <person name="vanKuyk P.A."/>
            <person name="Visser H."/>
            <person name="van de Vondervoort P.J."/>
            <person name="de Vries R.P."/>
            <person name="Walton J."/>
            <person name="Xiang X."/>
            <person name="Xiong Y."/>
            <person name="Zeng A.P."/>
            <person name="Brandt B.W."/>
            <person name="Cornell M.J."/>
            <person name="van den Hondel C.A."/>
            <person name="Visser J."/>
            <person name="Oliver S.G."/>
            <person name="Turner G."/>
        </authorList>
    </citation>
    <scope>GENOME REANNOTATION</scope>
    <source>
        <strain evidence="4">FGSC A4 / ATCC 38163 / CBS 112.46 / NRRL 194 / M139</strain>
    </source>
</reference>
<keyword evidence="4" id="KW-1185">Reference proteome</keyword>
<dbReference type="HOGENOM" id="CLU_051938_4_1_1"/>
<evidence type="ECO:0000313" key="3">
    <source>
        <dbReference type="EMBL" id="CBF79856.1"/>
    </source>
</evidence>
<dbReference type="GeneID" id="74896719"/>
<dbReference type="AlphaFoldDB" id="C8VC20"/>
<dbReference type="RefSeq" id="XP_050468013.1">
    <property type="nucleotide sequence ID" value="XM_050612054.1"/>
</dbReference>
<dbReference type="OMA" id="LMFSQGC"/>
<dbReference type="EMBL" id="BN001304">
    <property type="protein sequence ID" value="CBF79856.1"/>
    <property type="molecule type" value="Genomic_DNA"/>
</dbReference>
<organism evidence="3 4">
    <name type="scientific">Emericella nidulans (strain FGSC A4 / ATCC 38163 / CBS 112.46 / NRRL 194 / M139)</name>
    <name type="common">Aspergillus nidulans</name>
    <dbReference type="NCBI Taxonomy" id="227321"/>
    <lineage>
        <taxon>Eukaryota</taxon>
        <taxon>Fungi</taxon>
        <taxon>Dikarya</taxon>
        <taxon>Ascomycota</taxon>
        <taxon>Pezizomycotina</taxon>
        <taxon>Eurotiomycetes</taxon>
        <taxon>Eurotiomycetidae</taxon>
        <taxon>Eurotiales</taxon>
        <taxon>Aspergillaceae</taxon>
        <taxon>Aspergillus</taxon>
        <taxon>Aspergillus subgen. Nidulantes</taxon>
    </lineage>
</organism>
<dbReference type="Pfam" id="PF03959">
    <property type="entry name" value="FSH1"/>
    <property type="match status" value="1"/>
</dbReference>
<keyword evidence="1" id="KW-0378">Hydrolase</keyword>
<dbReference type="eggNOG" id="ENOG502SMVE">
    <property type="taxonomic scope" value="Eukaryota"/>
</dbReference>
<protein>
    <submittedName>
        <fullName evidence="3">EF-hand calcium-binding domain protein, putative (AFU_orthologue AFUA_2G01310)</fullName>
    </submittedName>
</protein>
<proteinExistence type="predicted"/>
<feature type="domain" description="Serine hydrolase" evidence="2">
    <location>
        <begin position="1"/>
        <end position="290"/>
    </location>
</feature>
<dbReference type="GO" id="GO:0019748">
    <property type="term" value="P:secondary metabolic process"/>
    <property type="evidence" value="ECO:0000318"/>
    <property type="project" value="GO_Central"/>
</dbReference>
<sequence length="315" mass="34206">MKPKIKILCLHARGTSGDIFKSQTSSIRSRLADLNLTFDFLDGPYPSNPAPGIDLYYPPPYYTYYAESPQNTTIDSIRSTQDWLYGVIAERGPYDLVMTFSQGAMVAAEALLMHQVEAERGLCQQSQSAIIDGVHDEEGRGNKIAANGETVGNVLPPFKSAIFICGGAPLTLLEHIGYNIPEITKARDLASRSALAQMAGTEAILSKGSARWMANPAIPPNFNMSMNLSFGLTGSNASLNGLVKIRIPTVHIYGERDPRYIAGVQLSEVCEKRSRKEYNHGGGHEIPRFEAVSGAMADLVRWAVRAAERQGDGGG</sequence>
<gene>
    <name evidence="3" type="ORF">ANIA_10993</name>
</gene>
<dbReference type="Proteomes" id="UP000000560">
    <property type="component" value="Chromosome IV"/>
</dbReference>
<dbReference type="InterPro" id="IPR050593">
    <property type="entry name" value="LovG"/>
</dbReference>
<evidence type="ECO:0000259" key="2">
    <source>
        <dbReference type="Pfam" id="PF03959"/>
    </source>
</evidence>
<dbReference type="InterPro" id="IPR029058">
    <property type="entry name" value="AB_hydrolase_fold"/>
</dbReference>
<dbReference type="GO" id="GO:0016787">
    <property type="term" value="F:hydrolase activity"/>
    <property type="evidence" value="ECO:0000318"/>
    <property type="project" value="GO_Central"/>
</dbReference>